<dbReference type="FunFam" id="3.30.565.10:FF:000010">
    <property type="entry name" value="Sensor histidine kinase RcsC"/>
    <property type="match status" value="1"/>
</dbReference>
<dbReference type="InterPro" id="IPR005467">
    <property type="entry name" value="His_kinase_dom"/>
</dbReference>
<dbReference type="PROSITE" id="PS50110">
    <property type="entry name" value="RESPONSE_REGULATORY"/>
    <property type="match status" value="1"/>
</dbReference>
<proteinExistence type="predicted"/>
<evidence type="ECO:0000256" key="9">
    <source>
        <dbReference type="ARBA" id="ARBA00064003"/>
    </source>
</evidence>
<dbReference type="InterPro" id="IPR003661">
    <property type="entry name" value="HisK_dim/P_dom"/>
</dbReference>
<protein>
    <recommendedName>
        <fullName evidence="10">Sensory/regulatory protein RpfC</fullName>
        <ecNumber evidence="2">2.7.13.3</ecNumber>
    </recommendedName>
</protein>
<dbReference type="RefSeq" id="WP_211937801.1">
    <property type="nucleotide sequence ID" value="NZ_CP073078.1"/>
</dbReference>
<organism evidence="15 16">
    <name type="scientific">Phenylobacterium montanum</name>
    <dbReference type="NCBI Taxonomy" id="2823693"/>
    <lineage>
        <taxon>Bacteria</taxon>
        <taxon>Pseudomonadati</taxon>
        <taxon>Pseudomonadota</taxon>
        <taxon>Alphaproteobacteria</taxon>
        <taxon>Caulobacterales</taxon>
        <taxon>Caulobacteraceae</taxon>
        <taxon>Phenylobacterium</taxon>
    </lineage>
</organism>
<dbReference type="SMART" id="SM00387">
    <property type="entry name" value="HATPase_c"/>
    <property type="match status" value="1"/>
</dbReference>
<keyword evidence="4" id="KW-0808">Transferase</keyword>
<evidence type="ECO:0000256" key="10">
    <source>
        <dbReference type="ARBA" id="ARBA00068150"/>
    </source>
</evidence>
<dbReference type="PROSITE" id="PS50109">
    <property type="entry name" value="HIS_KIN"/>
    <property type="match status" value="1"/>
</dbReference>
<dbReference type="InterPro" id="IPR007892">
    <property type="entry name" value="CHASE4"/>
</dbReference>
<evidence type="ECO:0000256" key="4">
    <source>
        <dbReference type="ARBA" id="ARBA00022679"/>
    </source>
</evidence>
<keyword evidence="6" id="KW-0418">Kinase</keyword>
<dbReference type="PRINTS" id="PR00344">
    <property type="entry name" value="BCTRLSENSOR"/>
</dbReference>
<dbReference type="PANTHER" id="PTHR45339:SF1">
    <property type="entry name" value="HYBRID SIGNAL TRANSDUCTION HISTIDINE KINASE J"/>
    <property type="match status" value="1"/>
</dbReference>
<keyword evidence="7" id="KW-0067">ATP-binding</keyword>
<keyword evidence="5" id="KW-0547">Nucleotide-binding</keyword>
<dbReference type="AlphaFoldDB" id="A0A975IVW2"/>
<reference evidence="15" key="1">
    <citation type="submission" date="2021-04" db="EMBL/GenBank/DDBJ databases">
        <title>The complete genome sequence of Caulobacter sp. S6.</title>
        <authorList>
            <person name="Tang Y."/>
            <person name="Ouyang W."/>
            <person name="Liu Q."/>
            <person name="Huang B."/>
            <person name="Guo Z."/>
            <person name="Lei P."/>
        </authorList>
    </citation>
    <scope>NUCLEOTIDE SEQUENCE</scope>
    <source>
        <strain evidence="15">S6</strain>
    </source>
</reference>
<evidence type="ECO:0000259" key="14">
    <source>
        <dbReference type="PROSITE" id="PS50110"/>
    </source>
</evidence>
<dbReference type="InterPro" id="IPR004358">
    <property type="entry name" value="Sig_transdc_His_kin-like_C"/>
</dbReference>
<dbReference type="CDD" id="cd00082">
    <property type="entry name" value="HisKA"/>
    <property type="match status" value="1"/>
</dbReference>
<dbReference type="EMBL" id="CP073078">
    <property type="protein sequence ID" value="QUD87751.1"/>
    <property type="molecule type" value="Genomic_DNA"/>
</dbReference>
<comment type="catalytic activity">
    <reaction evidence="1">
        <text>ATP + protein L-histidine = ADP + protein N-phospho-L-histidine.</text>
        <dbReference type="EC" id="2.7.13.3"/>
    </reaction>
</comment>
<dbReference type="PANTHER" id="PTHR45339">
    <property type="entry name" value="HYBRID SIGNAL TRANSDUCTION HISTIDINE KINASE J"/>
    <property type="match status" value="1"/>
</dbReference>
<dbReference type="SMART" id="SM00448">
    <property type="entry name" value="REC"/>
    <property type="match status" value="1"/>
</dbReference>
<evidence type="ECO:0000256" key="2">
    <source>
        <dbReference type="ARBA" id="ARBA00012438"/>
    </source>
</evidence>
<feature type="modified residue" description="4-aspartylphosphate" evidence="11">
    <location>
        <position position="597"/>
    </location>
</feature>
<dbReference type="SUPFAM" id="SSF55874">
    <property type="entry name" value="ATPase domain of HSP90 chaperone/DNA topoisomerase II/histidine kinase"/>
    <property type="match status" value="1"/>
</dbReference>
<dbReference type="FunFam" id="1.10.287.130:FF:000002">
    <property type="entry name" value="Two-component osmosensing histidine kinase"/>
    <property type="match status" value="1"/>
</dbReference>
<dbReference type="SUPFAM" id="SSF47384">
    <property type="entry name" value="Homodimeric domain of signal transducing histidine kinase"/>
    <property type="match status" value="1"/>
</dbReference>
<dbReference type="Gene3D" id="3.30.565.10">
    <property type="entry name" value="Histidine kinase-like ATPase, C-terminal domain"/>
    <property type="match status" value="1"/>
</dbReference>
<dbReference type="EC" id="2.7.13.3" evidence="2"/>
<sequence length="677" mass="72645">MFDRGLSLAVGLAALVFFGGLIGLGANVDRLARHREETQAVNALKGRMQEVGDQVVGNADWDDAVAHASNILDMPWISENIGFFFSQPSRFQFVYLIAPDGRRVFGMDHGKAADPAHFAPLDAAAAPLIADIRVQEARRGPFAGHSKDGRMLSRPILAHDVVRFEGQLFILTATLIQPDFGTAIPGPRASIIVTGKPVDAAFMDSLAQRLLLDHVRLVGPEDTAKAYIDLDNRGGERFARIAWNPQQPGGDVISIALLPILVGVGAPLLLYLRGKRTARRLEATLEDLGRARDEADAANRHKTTFLATMSHEIRTPLNGVLAMAQVMDLNPLSPEQRQRLSVISHSSETLLTIVNDILDLSKIEAGKLDLDERPFDIGALAQALQGLYAPMAAEKGLGFAVEVADEARGRWKGDPDRLRQVVANLVSNALKFTEAGEIAVLVCRSETGGLRVEVRDTGIGISTEKLDVIFDKFSQAESSTARRFGGTGLGLAIGRQLVEAMGGRMWVTSALGCGSIFAFEVPLAKLGEAVEDEARAAQAASAPSGQIRILAADDNETNRQVLAAILEPLEVGLDLCEDGAQALAAWRGGGYDLILMDIQMPGMDGLDATRAIREIEGRDGRPRTPIIALTANAMTHQLAEYRAAGMDDCVAKPIRIAELHEAMVRVLAAAEAAAEAA</sequence>
<evidence type="ECO:0000256" key="3">
    <source>
        <dbReference type="ARBA" id="ARBA00022553"/>
    </source>
</evidence>
<dbReference type="SUPFAM" id="SSF52172">
    <property type="entry name" value="CheY-like"/>
    <property type="match status" value="1"/>
</dbReference>
<keyword evidence="3 11" id="KW-0597">Phosphoprotein</keyword>
<dbReference type="GO" id="GO:0000155">
    <property type="term" value="F:phosphorelay sensor kinase activity"/>
    <property type="evidence" value="ECO:0007669"/>
    <property type="project" value="InterPro"/>
</dbReference>
<dbReference type="Gene3D" id="3.40.50.2300">
    <property type="match status" value="1"/>
</dbReference>
<evidence type="ECO:0000256" key="5">
    <source>
        <dbReference type="ARBA" id="ARBA00022741"/>
    </source>
</evidence>
<evidence type="ECO:0000256" key="7">
    <source>
        <dbReference type="ARBA" id="ARBA00022840"/>
    </source>
</evidence>
<dbReference type="InterPro" id="IPR036890">
    <property type="entry name" value="HATPase_C_sf"/>
</dbReference>
<evidence type="ECO:0000259" key="13">
    <source>
        <dbReference type="PROSITE" id="PS50109"/>
    </source>
</evidence>
<feature type="domain" description="Response regulatory" evidence="14">
    <location>
        <begin position="548"/>
        <end position="667"/>
    </location>
</feature>
<dbReference type="GO" id="GO:0005524">
    <property type="term" value="F:ATP binding"/>
    <property type="evidence" value="ECO:0007669"/>
    <property type="project" value="UniProtKB-KW"/>
</dbReference>
<feature type="domain" description="Histidine kinase" evidence="13">
    <location>
        <begin position="308"/>
        <end position="525"/>
    </location>
</feature>
<accession>A0A975IVW2</accession>
<dbReference type="KEGG" id="caul:KCG34_22340"/>
<keyword evidence="8" id="KW-0902">Two-component regulatory system</keyword>
<evidence type="ECO:0000256" key="11">
    <source>
        <dbReference type="PROSITE-ProRule" id="PRU00169"/>
    </source>
</evidence>
<feature type="transmembrane region" description="Helical" evidence="12">
    <location>
        <begin position="252"/>
        <end position="272"/>
    </location>
</feature>
<keyword evidence="12" id="KW-1133">Transmembrane helix</keyword>
<dbReference type="CDD" id="cd17546">
    <property type="entry name" value="REC_hyHK_CKI1_RcsC-like"/>
    <property type="match status" value="1"/>
</dbReference>
<dbReference type="Gene3D" id="1.10.287.130">
    <property type="match status" value="1"/>
</dbReference>
<keyword evidence="16" id="KW-1185">Reference proteome</keyword>
<name>A0A975IVW2_9CAUL</name>
<evidence type="ECO:0000256" key="1">
    <source>
        <dbReference type="ARBA" id="ARBA00000085"/>
    </source>
</evidence>
<keyword evidence="12" id="KW-0472">Membrane</keyword>
<evidence type="ECO:0000256" key="8">
    <source>
        <dbReference type="ARBA" id="ARBA00023012"/>
    </source>
</evidence>
<dbReference type="SMART" id="SM00388">
    <property type="entry name" value="HisKA"/>
    <property type="match status" value="1"/>
</dbReference>
<dbReference type="InterPro" id="IPR001789">
    <property type="entry name" value="Sig_transdc_resp-reg_receiver"/>
</dbReference>
<dbReference type="Proteomes" id="UP000676409">
    <property type="component" value="Chromosome"/>
</dbReference>
<dbReference type="InterPro" id="IPR036097">
    <property type="entry name" value="HisK_dim/P_sf"/>
</dbReference>
<evidence type="ECO:0000313" key="15">
    <source>
        <dbReference type="EMBL" id="QUD87751.1"/>
    </source>
</evidence>
<evidence type="ECO:0000313" key="16">
    <source>
        <dbReference type="Proteomes" id="UP000676409"/>
    </source>
</evidence>
<keyword evidence="12" id="KW-0812">Transmembrane</keyword>
<dbReference type="Pfam" id="PF00512">
    <property type="entry name" value="HisKA"/>
    <property type="match status" value="1"/>
</dbReference>
<evidence type="ECO:0000256" key="12">
    <source>
        <dbReference type="SAM" id="Phobius"/>
    </source>
</evidence>
<dbReference type="InterPro" id="IPR011006">
    <property type="entry name" value="CheY-like_superfamily"/>
</dbReference>
<evidence type="ECO:0000256" key="6">
    <source>
        <dbReference type="ARBA" id="ARBA00022777"/>
    </source>
</evidence>
<dbReference type="Pfam" id="PF02518">
    <property type="entry name" value="HATPase_c"/>
    <property type="match status" value="1"/>
</dbReference>
<dbReference type="CDD" id="cd16922">
    <property type="entry name" value="HATPase_EvgS-ArcB-TorS-like"/>
    <property type="match status" value="1"/>
</dbReference>
<comment type="subunit">
    <text evidence="9">At low DSF concentrations, interacts with RpfF.</text>
</comment>
<gene>
    <name evidence="15" type="ORF">KCG34_22340</name>
</gene>
<dbReference type="Pfam" id="PF05228">
    <property type="entry name" value="CHASE4"/>
    <property type="match status" value="1"/>
</dbReference>
<dbReference type="Pfam" id="PF00072">
    <property type="entry name" value="Response_reg"/>
    <property type="match status" value="1"/>
</dbReference>
<dbReference type="InterPro" id="IPR003594">
    <property type="entry name" value="HATPase_dom"/>
</dbReference>